<dbReference type="PROSITE" id="PS00108">
    <property type="entry name" value="PROTEIN_KINASE_ST"/>
    <property type="match status" value="1"/>
</dbReference>
<dbReference type="RefSeq" id="WP_017376564.1">
    <property type="nucleotide sequence ID" value="NZ_CP012508.1"/>
</dbReference>
<keyword evidence="2" id="KW-0808">Transferase</keyword>
<dbReference type="Pfam" id="PF00069">
    <property type="entry name" value="Pkinase"/>
    <property type="match status" value="1"/>
</dbReference>
<sequence>MLSTPWLAAKVKAYEDPETGEKITLTHRYLIGHEGEIFVKFNGQALGQGICGEVTFGQTEDSLMWAIKESSTKPKNSQEDEIAVDLGKAKNYFKYQGKYYQIYHFLGTPLNKHLKAAKQNLTQAQQYDLAIKMARTVYHLHTGKYSKKNISYAHLDLKPENFCIDDSGELHLIDYGLSEVLPGKLNNEIKGSPAYLPFSVAEASKEELDIIALLRSLYFNGTTLRARSEQKRTLAQ</sequence>
<dbReference type="InterPro" id="IPR000719">
    <property type="entry name" value="Prot_kinase_dom"/>
</dbReference>
<evidence type="ECO:0000313" key="3">
    <source>
        <dbReference type="Proteomes" id="UP000029558"/>
    </source>
</evidence>
<reference evidence="2 3" key="1">
    <citation type="journal article" date="2014" name="Genome Announc.">
        <title>Comparative Genome Analysis of Two Isolates of the Fish Pathogen Piscirickettsia salmonis from Different Hosts Reveals Major Differences in Virulence-Associated Secretion Systems.</title>
        <authorList>
            <person name="Bohle H."/>
            <person name="Henriquez P."/>
            <person name="Grothusen H."/>
            <person name="Navas E."/>
            <person name="Sandoval A."/>
            <person name="Bustamante F."/>
            <person name="Bustos P."/>
            <person name="Mancilla M."/>
        </authorList>
    </citation>
    <scope>NUCLEOTIDE SEQUENCE [LARGE SCALE GENOMIC DNA]</scope>
    <source>
        <strain evidence="3">B1-32597</strain>
    </source>
</reference>
<dbReference type="PANTHER" id="PTHR24362:SF309">
    <property type="entry name" value="PROTEIN KINASE DOMAIN-CONTAINING PROTEIN"/>
    <property type="match status" value="1"/>
</dbReference>
<dbReference type="GO" id="GO:0004672">
    <property type="term" value="F:protein kinase activity"/>
    <property type="evidence" value="ECO:0007669"/>
    <property type="project" value="InterPro"/>
</dbReference>
<dbReference type="SUPFAM" id="SSF56112">
    <property type="entry name" value="Protein kinase-like (PK-like)"/>
    <property type="match status" value="1"/>
</dbReference>
<gene>
    <name evidence="2" type="ORF">KU39_578</name>
</gene>
<protein>
    <submittedName>
        <fullName evidence="2">Kinase domain protein</fullName>
    </submittedName>
</protein>
<dbReference type="InterPro" id="IPR008271">
    <property type="entry name" value="Ser/Thr_kinase_AS"/>
</dbReference>
<keyword evidence="2" id="KW-0418">Kinase</keyword>
<dbReference type="EMBL" id="CP012508">
    <property type="protein sequence ID" value="ALB21762.1"/>
    <property type="molecule type" value="Genomic_DNA"/>
</dbReference>
<dbReference type="PANTHER" id="PTHR24362">
    <property type="entry name" value="SERINE/THREONINE-PROTEIN KINASE NEK"/>
    <property type="match status" value="1"/>
</dbReference>
<proteinExistence type="predicted"/>
<dbReference type="GO" id="GO:0005524">
    <property type="term" value="F:ATP binding"/>
    <property type="evidence" value="ECO:0007669"/>
    <property type="project" value="InterPro"/>
</dbReference>
<accession>A0AAC8VG52</accession>
<organism evidence="2 3">
    <name type="scientific">Piscirickettsia salmonis</name>
    <dbReference type="NCBI Taxonomy" id="1238"/>
    <lineage>
        <taxon>Bacteria</taxon>
        <taxon>Pseudomonadati</taxon>
        <taxon>Pseudomonadota</taxon>
        <taxon>Gammaproteobacteria</taxon>
        <taxon>Thiotrichales</taxon>
        <taxon>Piscirickettsiaceae</taxon>
        <taxon>Piscirickettsia</taxon>
    </lineage>
</organism>
<dbReference type="PROSITE" id="PS50011">
    <property type="entry name" value="PROTEIN_KINASE_DOM"/>
    <property type="match status" value="1"/>
</dbReference>
<name>A0AAC8VG52_PISSA</name>
<dbReference type="Gene3D" id="1.10.510.10">
    <property type="entry name" value="Transferase(Phosphotransferase) domain 1"/>
    <property type="match status" value="1"/>
</dbReference>
<dbReference type="InterPro" id="IPR011009">
    <property type="entry name" value="Kinase-like_dom_sf"/>
</dbReference>
<evidence type="ECO:0000313" key="2">
    <source>
        <dbReference type="EMBL" id="ALB21762.1"/>
    </source>
</evidence>
<feature type="domain" description="Protein kinase" evidence="1">
    <location>
        <begin position="40"/>
        <end position="236"/>
    </location>
</feature>
<evidence type="ECO:0000259" key="1">
    <source>
        <dbReference type="PROSITE" id="PS50011"/>
    </source>
</evidence>
<dbReference type="AlphaFoldDB" id="A0AAC8VG52"/>
<dbReference type="Proteomes" id="UP000029558">
    <property type="component" value="Chromosome"/>
</dbReference>